<dbReference type="InterPro" id="IPR004360">
    <property type="entry name" value="Glyas_Fos-R_dOase_dom"/>
</dbReference>
<dbReference type="InterPro" id="IPR037523">
    <property type="entry name" value="VOC_core"/>
</dbReference>
<dbReference type="SUPFAM" id="SSF54593">
    <property type="entry name" value="Glyoxalase/Bleomycin resistance protein/Dihydroxybiphenyl dioxygenase"/>
    <property type="match status" value="1"/>
</dbReference>
<dbReference type="Pfam" id="PF00903">
    <property type="entry name" value="Glyoxalase"/>
    <property type="match status" value="1"/>
</dbReference>
<evidence type="ECO:0000313" key="3">
    <source>
        <dbReference type="Proteomes" id="UP000595332"/>
    </source>
</evidence>
<dbReference type="AlphaFoldDB" id="A0A7R6PBM7"/>
<feature type="domain" description="VOC" evidence="1">
    <location>
        <begin position="5"/>
        <end position="125"/>
    </location>
</feature>
<evidence type="ECO:0000259" key="1">
    <source>
        <dbReference type="PROSITE" id="PS51819"/>
    </source>
</evidence>
<dbReference type="Gene3D" id="3.10.180.10">
    <property type="entry name" value="2,3-Dihydroxybiphenyl 1,2-Dioxygenase, domain 1"/>
    <property type="match status" value="1"/>
</dbReference>
<sequence>MIVNRLDHLVLTVQNVEISVDFYQRVLGMKKELFSTGRIALSFGDQKINLHESGREFEPKAGMVQVGSADLCFIIEAPLSEAVIHLQNCNVEVLEGPVRRTGALGPIMSLYFRDPDMNLIEVSNYL</sequence>
<keyword evidence="3" id="KW-1185">Reference proteome</keyword>
<protein>
    <submittedName>
        <fullName evidence="2">Glyoxalase family protein</fullName>
    </submittedName>
</protein>
<accession>A0A7R6PBM7</accession>
<proteinExistence type="predicted"/>
<dbReference type="RefSeq" id="WP_329610910.1">
    <property type="nucleotide sequence ID" value="NZ_AP014546.1"/>
</dbReference>
<dbReference type="KEGG" id="njp:NEJAP_2798"/>
<reference evidence="2 3" key="1">
    <citation type="journal article" date="2008" name="Int. J. Syst. Evol. Microbiol.">
        <title>Neptunomonas japonica sp. nov., an Osedax japonicus symbiont-like bacterium isolated from sediment adjacent to sperm whale carcasses off Kagoshima, Japan.</title>
        <authorList>
            <person name="Miyazaki M."/>
            <person name="Nogi Y."/>
            <person name="Fujiwara Y."/>
            <person name="Kawato M."/>
            <person name="Kubokawa K."/>
            <person name="Horikoshi K."/>
        </authorList>
    </citation>
    <scope>NUCLEOTIDE SEQUENCE [LARGE SCALE GENOMIC DNA]</scope>
    <source>
        <strain evidence="2 3">JAMM 1380</strain>
    </source>
</reference>
<dbReference type="Proteomes" id="UP000595332">
    <property type="component" value="Chromosome"/>
</dbReference>
<evidence type="ECO:0000313" key="2">
    <source>
        <dbReference type="EMBL" id="BBB30739.1"/>
    </source>
</evidence>
<dbReference type="PANTHER" id="PTHR21366:SF14">
    <property type="entry name" value="GLYOXALASE DOMAIN-CONTAINING PROTEIN 5"/>
    <property type="match status" value="1"/>
</dbReference>
<dbReference type="EMBL" id="AP014546">
    <property type="protein sequence ID" value="BBB30739.1"/>
    <property type="molecule type" value="Genomic_DNA"/>
</dbReference>
<dbReference type="CDD" id="cd07253">
    <property type="entry name" value="GLOD5"/>
    <property type="match status" value="1"/>
</dbReference>
<gene>
    <name evidence="2" type="ORF">NEJAP_2798</name>
</gene>
<dbReference type="PANTHER" id="PTHR21366">
    <property type="entry name" value="GLYOXALASE FAMILY PROTEIN"/>
    <property type="match status" value="1"/>
</dbReference>
<dbReference type="PROSITE" id="PS51819">
    <property type="entry name" value="VOC"/>
    <property type="match status" value="1"/>
</dbReference>
<dbReference type="InterPro" id="IPR029068">
    <property type="entry name" value="Glyas_Bleomycin-R_OHBP_Dase"/>
</dbReference>
<name>A0A7R6PBM7_9GAMM</name>
<dbReference type="InterPro" id="IPR050383">
    <property type="entry name" value="GlyoxalaseI/FosfomycinResist"/>
</dbReference>
<organism evidence="2 3">
    <name type="scientific">Neptunomonas japonica JAMM 1380</name>
    <dbReference type="NCBI Taxonomy" id="1441457"/>
    <lineage>
        <taxon>Bacteria</taxon>
        <taxon>Pseudomonadati</taxon>
        <taxon>Pseudomonadota</taxon>
        <taxon>Gammaproteobacteria</taxon>
        <taxon>Oceanospirillales</taxon>
        <taxon>Oceanospirillaceae</taxon>
        <taxon>Neptunomonas</taxon>
    </lineage>
</organism>